<evidence type="ECO:0008006" key="4">
    <source>
        <dbReference type="Google" id="ProtNLM"/>
    </source>
</evidence>
<dbReference type="EMBL" id="JASBRG010000005">
    <property type="protein sequence ID" value="MDI3319905.1"/>
    <property type="molecule type" value="Genomic_DNA"/>
</dbReference>
<evidence type="ECO:0000313" key="2">
    <source>
        <dbReference type="EMBL" id="MDI3319905.1"/>
    </source>
</evidence>
<proteinExistence type="predicted"/>
<gene>
    <name evidence="2" type="ORF">QJ048_08985</name>
</gene>
<reference evidence="2 3" key="1">
    <citation type="submission" date="2023-05" db="EMBL/GenBank/DDBJ databases">
        <title>Genome sequence of Pinibacter sp. MAH-24.</title>
        <authorList>
            <person name="Huq M.A."/>
        </authorList>
    </citation>
    <scope>NUCLEOTIDE SEQUENCE [LARGE SCALE GENOMIC DNA]</scope>
    <source>
        <strain evidence="2 3">MAH-24</strain>
    </source>
</reference>
<keyword evidence="1" id="KW-0732">Signal</keyword>
<accession>A0ABT6RBY4</accession>
<sequence>MKRINVLITFVLLITTLHSVAQKKVSDLTLVYDAVISTGTSEPKLADAFDGSTTTIYLKSNLSRTEMVSALASFTTIYNGQTGNAVILEEVNGQKLLIKMNAENWKEKNKKYADIRFVDSTETKVIAGYKCKKAVAQLNDGTSFVVYYTTDILPENMDFNYQFRNLKGLPLAYEVTQGNLKIAYTVSSISLNPVPSTKFDIPKSGYREMTYDESKKLGM</sequence>
<comment type="caution">
    <text evidence="2">The sequence shown here is derived from an EMBL/GenBank/DDBJ whole genome shotgun (WGS) entry which is preliminary data.</text>
</comment>
<keyword evidence="3" id="KW-1185">Reference proteome</keyword>
<organism evidence="2 3">
    <name type="scientific">Pinibacter soli</name>
    <dbReference type="NCBI Taxonomy" id="3044211"/>
    <lineage>
        <taxon>Bacteria</taxon>
        <taxon>Pseudomonadati</taxon>
        <taxon>Bacteroidota</taxon>
        <taxon>Chitinophagia</taxon>
        <taxon>Chitinophagales</taxon>
        <taxon>Chitinophagaceae</taxon>
        <taxon>Pinibacter</taxon>
    </lineage>
</organism>
<evidence type="ECO:0000313" key="3">
    <source>
        <dbReference type="Proteomes" id="UP001226434"/>
    </source>
</evidence>
<evidence type="ECO:0000256" key="1">
    <source>
        <dbReference type="SAM" id="SignalP"/>
    </source>
</evidence>
<feature type="chain" id="PRO_5046941607" description="GLPGLI family protein" evidence="1">
    <location>
        <begin position="22"/>
        <end position="219"/>
    </location>
</feature>
<name>A0ABT6RBY4_9BACT</name>
<feature type="signal peptide" evidence="1">
    <location>
        <begin position="1"/>
        <end position="21"/>
    </location>
</feature>
<dbReference type="RefSeq" id="WP_282334007.1">
    <property type="nucleotide sequence ID" value="NZ_JASBRG010000005.1"/>
</dbReference>
<dbReference type="Proteomes" id="UP001226434">
    <property type="component" value="Unassembled WGS sequence"/>
</dbReference>
<protein>
    <recommendedName>
        <fullName evidence="4">GLPGLI family protein</fullName>
    </recommendedName>
</protein>